<keyword evidence="1" id="KW-0808">Transferase</keyword>
<keyword evidence="4" id="KW-0255">Endonuclease</keyword>
<dbReference type="PANTHER" id="PTHR48475">
    <property type="entry name" value="RIBONUCLEASE H"/>
    <property type="match status" value="1"/>
</dbReference>
<evidence type="ECO:0008006" key="10">
    <source>
        <dbReference type="Google" id="ProtNLM"/>
    </source>
</evidence>
<dbReference type="PANTHER" id="PTHR48475:SF1">
    <property type="entry name" value="RNASE H TYPE-1 DOMAIN-CONTAINING PROTEIN"/>
    <property type="match status" value="1"/>
</dbReference>
<dbReference type="InterPro" id="IPR041373">
    <property type="entry name" value="RT_RNaseH"/>
</dbReference>
<protein>
    <recommendedName>
        <fullName evidence="10">RNase H type-1 domain-containing protein</fullName>
    </recommendedName>
</protein>
<name>A0AAW2N9E0_SESRA</name>
<gene>
    <name evidence="9" type="ORF">Sradi_4528500</name>
</gene>
<dbReference type="GO" id="GO:0003676">
    <property type="term" value="F:nucleic acid binding"/>
    <property type="evidence" value="ECO:0007669"/>
    <property type="project" value="InterPro"/>
</dbReference>
<dbReference type="AlphaFoldDB" id="A0AAW2N9E0"/>
<proteinExistence type="predicted"/>
<keyword evidence="2" id="KW-0548">Nucleotidyltransferase</keyword>
<evidence type="ECO:0000259" key="7">
    <source>
        <dbReference type="Pfam" id="PF13456"/>
    </source>
</evidence>
<keyword evidence="6" id="KW-0695">RNA-directed DNA polymerase</keyword>
<dbReference type="GO" id="GO:0003964">
    <property type="term" value="F:RNA-directed DNA polymerase activity"/>
    <property type="evidence" value="ECO:0007669"/>
    <property type="project" value="UniProtKB-KW"/>
</dbReference>
<evidence type="ECO:0000313" key="9">
    <source>
        <dbReference type="EMBL" id="KAL0340117.1"/>
    </source>
</evidence>
<dbReference type="Gene3D" id="3.30.420.10">
    <property type="entry name" value="Ribonuclease H-like superfamily/Ribonuclease H"/>
    <property type="match status" value="1"/>
</dbReference>
<dbReference type="InterPro" id="IPR036397">
    <property type="entry name" value="RNaseH_sf"/>
</dbReference>
<dbReference type="SUPFAM" id="SSF56672">
    <property type="entry name" value="DNA/RNA polymerases"/>
    <property type="match status" value="1"/>
</dbReference>
<evidence type="ECO:0000256" key="3">
    <source>
        <dbReference type="ARBA" id="ARBA00022722"/>
    </source>
</evidence>
<evidence type="ECO:0000256" key="4">
    <source>
        <dbReference type="ARBA" id="ARBA00022759"/>
    </source>
</evidence>
<reference evidence="9" key="2">
    <citation type="journal article" date="2024" name="Plant">
        <title>Genomic evolution and insights into agronomic trait innovations of Sesamum species.</title>
        <authorList>
            <person name="Miao H."/>
            <person name="Wang L."/>
            <person name="Qu L."/>
            <person name="Liu H."/>
            <person name="Sun Y."/>
            <person name="Le M."/>
            <person name="Wang Q."/>
            <person name="Wei S."/>
            <person name="Zheng Y."/>
            <person name="Lin W."/>
            <person name="Duan Y."/>
            <person name="Cao H."/>
            <person name="Xiong S."/>
            <person name="Wang X."/>
            <person name="Wei L."/>
            <person name="Li C."/>
            <person name="Ma Q."/>
            <person name="Ju M."/>
            <person name="Zhao R."/>
            <person name="Li G."/>
            <person name="Mu C."/>
            <person name="Tian Q."/>
            <person name="Mei H."/>
            <person name="Zhang T."/>
            <person name="Gao T."/>
            <person name="Zhang H."/>
        </authorList>
    </citation>
    <scope>NUCLEOTIDE SEQUENCE</scope>
    <source>
        <strain evidence="9">G02</strain>
    </source>
</reference>
<dbReference type="GO" id="GO:0004523">
    <property type="term" value="F:RNA-DNA hybrid ribonuclease activity"/>
    <property type="evidence" value="ECO:0007669"/>
    <property type="project" value="InterPro"/>
</dbReference>
<accession>A0AAW2N9E0</accession>
<dbReference type="EMBL" id="JACGWJ010000020">
    <property type="protein sequence ID" value="KAL0340117.1"/>
    <property type="molecule type" value="Genomic_DNA"/>
</dbReference>
<dbReference type="InterPro" id="IPR012337">
    <property type="entry name" value="RNaseH-like_sf"/>
</dbReference>
<evidence type="ECO:0000256" key="6">
    <source>
        <dbReference type="ARBA" id="ARBA00022918"/>
    </source>
</evidence>
<evidence type="ECO:0000256" key="1">
    <source>
        <dbReference type="ARBA" id="ARBA00022679"/>
    </source>
</evidence>
<evidence type="ECO:0000256" key="5">
    <source>
        <dbReference type="ARBA" id="ARBA00022801"/>
    </source>
</evidence>
<dbReference type="InterPro" id="IPR043502">
    <property type="entry name" value="DNA/RNA_pol_sf"/>
</dbReference>
<sequence length="257" mass="30230">MAQENEEGREKALYYLSRTLTENELKYSPIEEVCLALFYAIKKLRHYFEVYSIRLISRADLVKFVMSRPILSERLAKWSIVFNQYEIEYVPQKDGFEDGIIEMEVYGDSKLIINQLLNIYEAKKDDLVPFFLQASHLLKDFESVTLNHIPRKKNRMADAFANLATTLTLSEGETTNIPVCNRWVLPSLDTSDHENSTVITVATNDEEYWRTLLIEYLKHNKLPEDTGHKTEVRRRSSRIILYKDILYQRSFEGTYKH</sequence>
<evidence type="ECO:0000259" key="8">
    <source>
        <dbReference type="Pfam" id="PF17917"/>
    </source>
</evidence>
<keyword evidence="5" id="KW-0378">Hydrolase</keyword>
<dbReference type="Pfam" id="PF13456">
    <property type="entry name" value="RVT_3"/>
    <property type="match status" value="1"/>
</dbReference>
<reference evidence="9" key="1">
    <citation type="submission" date="2020-06" db="EMBL/GenBank/DDBJ databases">
        <authorList>
            <person name="Li T."/>
            <person name="Hu X."/>
            <person name="Zhang T."/>
            <person name="Song X."/>
            <person name="Zhang H."/>
            <person name="Dai N."/>
            <person name="Sheng W."/>
            <person name="Hou X."/>
            <person name="Wei L."/>
        </authorList>
    </citation>
    <scope>NUCLEOTIDE SEQUENCE</scope>
    <source>
        <strain evidence="9">G02</strain>
        <tissue evidence="9">Leaf</tissue>
    </source>
</reference>
<dbReference type="SUPFAM" id="SSF53098">
    <property type="entry name" value="Ribonuclease H-like"/>
    <property type="match status" value="1"/>
</dbReference>
<keyword evidence="3" id="KW-0540">Nuclease</keyword>
<feature type="domain" description="Reverse transcriptase RNase H-like" evidence="8">
    <location>
        <begin position="2"/>
        <end position="85"/>
    </location>
</feature>
<dbReference type="Pfam" id="PF17917">
    <property type="entry name" value="RT_RNaseH"/>
    <property type="match status" value="1"/>
</dbReference>
<dbReference type="InterPro" id="IPR002156">
    <property type="entry name" value="RNaseH_domain"/>
</dbReference>
<feature type="domain" description="RNase H type-1" evidence="7">
    <location>
        <begin position="99"/>
        <end position="164"/>
    </location>
</feature>
<comment type="caution">
    <text evidence="9">The sequence shown here is derived from an EMBL/GenBank/DDBJ whole genome shotgun (WGS) entry which is preliminary data.</text>
</comment>
<evidence type="ECO:0000256" key="2">
    <source>
        <dbReference type="ARBA" id="ARBA00022695"/>
    </source>
</evidence>
<organism evidence="9">
    <name type="scientific">Sesamum radiatum</name>
    <name type="common">Black benniseed</name>
    <dbReference type="NCBI Taxonomy" id="300843"/>
    <lineage>
        <taxon>Eukaryota</taxon>
        <taxon>Viridiplantae</taxon>
        <taxon>Streptophyta</taxon>
        <taxon>Embryophyta</taxon>
        <taxon>Tracheophyta</taxon>
        <taxon>Spermatophyta</taxon>
        <taxon>Magnoliopsida</taxon>
        <taxon>eudicotyledons</taxon>
        <taxon>Gunneridae</taxon>
        <taxon>Pentapetalae</taxon>
        <taxon>asterids</taxon>
        <taxon>lamiids</taxon>
        <taxon>Lamiales</taxon>
        <taxon>Pedaliaceae</taxon>
        <taxon>Sesamum</taxon>
    </lineage>
</organism>